<keyword evidence="4" id="KW-0378">Hydrolase</keyword>
<dbReference type="PANTHER" id="PTHR11963:SF20">
    <property type="entry name" value="PEPTIDASE B"/>
    <property type="match status" value="1"/>
</dbReference>
<dbReference type="Proteomes" id="UP000619293">
    <property type="component" value="Unassembled WGS sequence"/>
</dbReference>
<dbReference type="GO" id="GO:0005737">
    <property type="term" value="C:cytoplasm"/>
    <property type="evidence" value="ECO:0007669"/>
    <property type="project" value="InterPro"/>
</dbReference>
<dbReference type="Gene3D" id="3.40.220.10">
    <property type="entry name" value="Leucine Aminopeptidase, subunit E, domain 1"/>
    <property type="match status" value="1"/>
</dbReference>
<evidence type="ECO:0000313" key="11">
    <source>
        <dbReference type="Proteomes" id="UP000619293"/>
    </source>
</evidence>
<dbReference type="PROSITE" id="PS00631">
    <property type="entry name" value="CYTOSOL_AP"/>
    <property type="match status" value="1"/>
</dbReference>
<evidence type="ECO:0000256" key="4">
    <source>
        <dbReference type="ARBA" id="ARBA00022801"/>
    </source>
</evidence>
<dbReference type="EMBL" id="BONG01000017">
    <property type="protein sequence ID" value="GIF89704.1"/>
    <property type="molecule type" value="Genomic_DNA"/>
</dbReference>
<evidence type="ECO:0000256" key="2">
    <source>
        <dbReference type="ARBA" id="ARBA00022438"/>
    </source>
</evidence>
<keyword evidence="11" id="KW-1185">Reference proteome</keyword>
<accession>A0A8J3K579</accession>
<gene>
    <name evidence="10" type="ORF">Cch02nite_31480</name>
</gene>
<evidence type="ECO:0000256" key="7">
    <source>
        <dbReference type="ARBA" id="ARBA00050021"/>
    </source>
</evidence>
<evidence type="ECO:0000256" key="1">
    <source>
        <dbReference type="ARBA" id="ARBA00009528"/>
    </source>
</evidence>
<evidence type="ECO:0000256" key="6">
    <source>
        <dbReference type="ARBA" id="ARBA00049972"/>
    </source>
</evidence>
<proteinExistence type="inferred from homology"/>
<dbReference type="Pfam" id="PF00883">
    <property type="entry name" value="Peptidase_M17"/>
    <property type="match status" value="1"/>
</dbReference>
<comment type="caution">
    <text evidence="10">The sequence shown here is derived from an EMBL/GenBank/DDBJ whole genome shotgun (WGS) entry which is preliminary data.</text>
</comment>
<dbReference type="InterPro" id="IPR000819">
    <property type="entry name" value="Peptidase_M17_C"/>
</dbReference>
<dbReference type="InterPro" id="IPR011356">
    <property type="entry name" value="Leucine_aapep/pepB"/>
</dbReference>
<dbReference type="RefSeq" id="WP_191842479.1">
    <property type="nucleotide sequence ID" value="NZ_BAAALB010000034.1"/>
</dbReference>
<protein>
    <recommendedName>
        <fullName evidence="7">Probable cytosol aminopeptidase</fullName>
    </recommendedName>
    <alternativeName>
        <fullName evidence="8">Leucine aminopeptidase</fullName>
    </alternativeName>
    <alternativeName>
        <fullName evidence="5">Leucyl aminopeptidase</fullName>
    </alternativeName>
</protein>
<comment type="similarity">
    <text evidence="1">Belongs to the peptidase M17 family.</text>
</comment>
<dbReference type="InterPro" id="IPR043472">
    <property type="entry name" value="Macro_dom-like"/>
</dbReference>
<dbReference type="SUPFAM" id="SSF52949">
    <property type="entry name" value="Macro domain-like"/>
    <property type="match status" value="1"/>
</dbReference>
<dbReference type="GO" id="GO:0030145">
    <property type="term" value="F:manganese ion binding"/>
    <property type="evidence" value="ECO:0007669"/>
    <property type="project" value="InterPro"/>
</dbReference>
<evidence type="ECO:0000259" key="9">
    <source>
        <dbReference type="PROSITE" id="PS00631"/>
    </source>
</evidence>
<dbReference type="PANTHER" id="PTHR11963">
    <property type="entry name" value="LEUCINE AMINOPEPTIDASE-RELATED"/>
    <property type="match status" value="1"/>
</dbReference>
<dbReference type="SUPFAM" id="SSF53187">
    <property type="entry name" value="Zn-dependent exopeptidases"/>
    <property type="match status" value="1"/>
</dbReference>
<feature type="domain" description="Cytosol aminopeptidase" evidence="9">
    <location>
        <begin position="331"/>
        <end position="338"/>
    </location>
</feature>
<evidence type="ECO:0000256" key="3">
    <source>
        <dbReference type="ARBA" id="ARBA00022670"/>
    </source>
</evidence>
<name>A0A8J3K579_9ACTN</name>
<dbReference type="GO" id="GO:0070006">
    <property type="term" value="F:metalloaminopeptidase activity"/>
    <property type="evidence" value="ECO:0007669"/>
    <property type="project" value="InterPro"/>
</dbReference>
<dbReference type="Gene3D" id="3.40.630.10">
    <property type="entry name" value="Zn peptidases"/>
    <property type="match status" value="1"/>
</dbReference>
<dbReference type="PRINTS" id="PR00481">
    <property type="entry name" value="LAMNOPPTDASE"/>
</dbReference>
<comment type="function">
    <text evidence="6">Presumably involved in the processing and regular turnover of intracellular proteins. Catalyzes the removal of unsubstituted N-terminal amino acids from various peptides.</text>
</comment>
<evidence type="ECO:0000256" key="5">
    <source>
        <dbReference type="ARBA" id="ARBA00033172"/>
    </source>
</evidence>
<dbReference type="CDD" id="cd00433">
    <property type="entry name" value="Peptidase_M17"/>
    <property type="match status" value="1"/>
</dbReference>
<evidence type="ECO:0000256" key="8">
    <source>
        <dbReference type="ARBA" id="ARBA00050061"/>
    </source>
</evidence>
<dbReference type="Pfam" id="PF02789">
    <property type="entry name" value="Peptidase_M17_N"/>
    <property type="match status" value="1"/>
</dbReference>
<dbReference type="AlphaFoldDB" id="A0A8J3K579"/>
<keyword evidence="3" id="KW-0645">Protease</keyword>
<dbReference type="InterPro" id="IPR008283">
    <property type="entry name" value="Peptidase_M17_N"/>
</dbReference>
<dbReference type="GO" id="GO:0006508">
    <property type="term" value="P:proteolysis"/>
    <property type="evidence" value="ECO:0007669"/>
    <property type="project" value="UniProtKB-KW"/>
</dbReference>
<reference evidence="10 11" key="1">
    <citation type="submission" date="2021-01" db="EMBL/GenBank/DDBJ databases">
        <title>Whole genome shotgun sequence of Catellatospora chokoriensis NBRC 107358.</title>
        <authorList>
            <person name="Komaki H."/>
            <person name="Tamura T."/>
        </authorList>
    </citation>
    <scope>NUCLEOTIDE SEQUENCE [LARGE SCALE GENOMIC DNA]</scope>
    <source>
        <strain evidence="10 11">NBRC 107358</strain>
    </source>
</reference>
<sequence length="484" mass="49849">MISIRLDGAADLAGTVACPVGTAEGESAAGTPLAVLPSDVAAEVTAFLAATEHKGSAGALQTLPRPLREPSKVLLVGVGSGDEAGWRAAGAALARAAAKESAITVLAPADLSDAALRGLAEGLWLASYRFRVAEEKPEAAAKLAEVVVAVPGSPERAAALAATRTVAGHTRFARDLTNTPSLTKTPDWFVRQVRERAGDGVTVTVREREQLEAEGFGGILAVGGGSVHEPRLLELSWSPEGATKHVVLVGKGITYDTGGIDIKPNDAMQLMRKDMGGAAAVVGALLAVAELGLPVRVTALAPLAENMLSGSAWRSGDVVTHYGGLTSEVRSTDAEGRVVLGDAMAYAVENLAPDLLIDLATLTGASRIALGKKTAALFSGNEALIDGFTAAGAEVGEPLWRLPLAEEYAGDVASDIADLDNAAGNPGTITAALYLREFAGSMRDRWVHIDMSSPAWSATPDGELTKGATGWGVRTLVRWLSTVS</sequence>
<evidence type="ECO:0000313" key="10">
    <source>
        <dbReference type="EMBL" id="GIF89704.1"/>
    </source>
</evidence>
<organism evidence="10 11">
    <name type="scientific">Catellatospora chokoriensis</name>
    <dbReference type="NCBI Taxonomy" id="310353"/>
    <lineage>
        <taxon>Bacteria</taxon>
        <taxon>Bacillati</taxon>
        <taxon>Actinomycetota</taxon>
        <taxon>Actinomycetes</taxon>
        <taxon>Micromonosporales</taxon>
        <taxon>Micromonosporaceae</taxon>
        <taxon>Catellatospora</taxon>
    </lineage>
</organism>
<keyword evidence="2" id="KW-0031">Aminopeptidase</keyword>